<evidence type="ECO:0000259" key="1">
    <source>
        <dbReference type="SMART" id="SM00852"/>
    </source>
</evidence>
<dbReference type="PANTHER" id="PTHR13939:SF0">
    <property type="entry name" value="NMN AMIDOHYDROLASE-LIKE PROTEIN YFAY"/>
    <property type="match status" value="1"/>
</dbReference>
<dbReference type="InterPro" id="IPR050101">
    <property type="entry name" value="CinA"/>
</dbReference>
<dbReference type="EMBL" id="DRWN01000031">
    <property type="protein sequence ID" value="HHK68464.1"/>
    <property type="molecule type" value="Genomic_DNA"/>
</dbReference>
<name>A0A7C5LAP6_CALS0</name>
<dbReference type="AlphaFoldDB" id="A0A7C5LAP6"/>
<feature type="domain" description="MoaB/Mog" evidence="1">
    <location>
        <begin position="9"/>
        <end position="184"/>
    </location>
</feature>
<accession>A0A7C5LAP6</accession>
<proteinExistence type="predicted"/>
<protein>
    <submittedName>
        <fullName evidence="2">Damage-inducible protein CinA</fullName>
    </submittedName>
</protein>
<evidence type="ECO:0000313" key="2">
    <source>
        <dbReference type="EMBL" id="HHK68464.1"/>
    </source>
</evidence>
<dbReference type="PANTHER" id="PTHR13939">
    <property type="entry name" value="NICOTINAMIDE-NUCLEOTIDE AMIDOHYDROLASE PNCC"/>
    <property type="match status" value="1"/>
</dbReference>
<comment type="caution">
    <text evidence="2">The sequence shown here is derived from an EMBL/GenBank/DDBJ whole genome shotgun (WGS) entry which is preliminary data.</text>
</comment>
<dbReference type="Pfam" id="PF00994">
    <property type="entry name" value="MoCF_biosynth"/>
    <property type="match status" value="1"/>
</dbReference>
<organism evidence="2">
    <name type="scientific">Caldiarchaeum subterraneum</name>
    <dbReference type="NCBI Taxonomy" id="311458"/>
    <lineage>
        <taxon>Archaea</taxon>
        <taxon>Nitrososphaerota</taxon>
        <taxon>Candidatus Caldarchaeales</taxon>
        <taxon>Candidatus Caldarchaeaceae</taxon>
        <taxon>Candidatus Caldarchaeum</taxon>
    </lineage>
</organism>
<dbReference type="SUPFAM" id="SSF53218">
    <property type="entry name" value="Molybdenum cofactor biosynthesis proteins"/>
    <property type="match status" value="1"/>
</dbReference>
<reference evidence="2" key="1">
    <citation type="journal article" date="2020" name="mSystems">
        <title>Genome- and Community-Level Interaction Insights into Carbon Utilization and Element Cycling Functions of Hydrothermarchaeota in Hydrothermal Sediment.</title>
        <authorList>
            <person name="Zhou Z."/>
            <person name="Liu Y."/>
            <person name="Xu W."/>
            <person name="Pan J."/>
            <person name="Luo Z.H."/>
            <person name="Li M."/>
        </authorList>
    </citation>
    <scope>NUCLEOTIDE SEQUENCE [LARGE SCALE GENOMIC DNA]</scope>
    <source>
        <strain evidence="2">SpSt-1056</strain>
    </source>
</reference>
<gene>
    <name evidence="2" type="ORF">ENM11_04835</name>
</gene>
<dbReference type="Gene3D" id="3.40.980.10">
    <property type="entry name" value="MoaB/Mog-like domain"/>
    <property type="match status" value="1"/>
</dbReference>
<dbReference type="InterPro" id="IPR036425">
    <property type="entry name" value="MoaB/Mog-like_dom_sf"/>
</dbReference>
<dbReference type="SMART" id="SM00852">
    <property type="entry name" value="MoCF_biosynth"/>
    <property type="match status" value="1"/>
</dbReference>
<dbReference type="CDD" id="cd00885">
    <property type="entry name" value="cinA"/>
    <property type="match status" value="1"/>
</dbReference>
<sequence>MKASKYVVEVVNVGNELLDGRTVNTNLNWVCGRLSQLGYIVSRATTVRDDLKDIASVLKESLKRRPAWIIVSGGLGPTHDDKTLQAVAKALGTRLVLYEDVVEKLRHRYLALYEKGLIKDPTLTRERLKMARLPAGSKPLNNAVGAAPGVLVEKAGTRIVCLPGVPKELMTIFDNELAPVLEKESKGRGFLVQSITVRDVVESRLAPLLVETMKKYPMVYLKSNPKGVENVSVVVVDFIAEKRHKDLLEQSIQYFQERLKTLT</sequence>
<dbReference type="InterPro" id="IPR001453">
    <property type="entry name" value="MoaB/Mog_dom"/>
</dbReference>